<reference evidence="2" key="1">
    <citation type="submission" date="2009-12" db="EMBL/GenBank/DDBJ databases">
        <title>The Genome Sequence of Anolis carolinensis (Green Anole Lizard).</title>
        <authorList>
            <consortium name="The Genome Sequencing Platform"/>
            <person name="Di Palma F."/>
            <person name="Alfoldi J."/>
            <person name="Heiman D."/>
            <person name="Young S."/>
            <person name="Grabherr M."/>
            <person name="Johnson J."/>
            <person name="Lander E.S."/>
            <person name="Lindblad-Toh K."/>
        </authorList>
    </citation>
    <scope>NUCLEOTIDE SEQUENCE [LARGE SCALE GENOMIC DNA]</scope>
    <source>
        <strain evidence="2">JBL SC #1</strain>
    </source>
</reference>
<dbReference type="Bgee" id="ENSACAG00000031908">
    <property type="expression patterns" value="Expressed in testis and 12 other cell types or tissues"/>
</dbReference>
<evidence type="ECO:0000313" key="3">
    <source>
        <dbReference type="Proteomes" id="UP000001646"/>
    </source>
</evidence>
<organism evidence="2 3">
    <name type="scientific">Anolis carolinensis</name>
    <name type="common">Green anole</name>
    <name type="synonym">American chameleon</name>
    <dbReference type="NCBI Taxonomy" id="28377"/>
    <lineage>
        <taxon>Eukaryota</taxon>
        <taxon>Metazoa</taxon>
        <taxon>Chordata</taxon>
        <taxon>Craniata</taxon>
        <taxon>Vertebrata</taxon>
        <taxon>Euteleostomi</taxon>
        <taxon>Lepidosauria</taxon>
        <taxon>Squamata</taxon>
        <taxon>Bifurcata</taxon>
        <taxon>Unidentata</taxon>
        <taxon>Episquamata</taxon>
        <taxon>Toxicofera</taxon>
        <taxon>Iguania</taxon>
        <taxon>Dactyloidae</taxon>
        <taxon>Anolis</taxon>
    </lineage>
</organism>
<accession>A0A803TLS4</accession>
<dbReference type="InParanoid" id="A0A803TLS4"/>
<proteinExistence type="predicted"/>
<dbReference type="Ensembl" id="ENSACAT00000031863.2">
    <property type="protein sequence ID" value="ENSACAP00000036164.1"/>
    <property type="gene ID" value="ENSACAG00000031908.2"/>
</dbReference>
<evidence type="ECO:0000256" key="1">
    <source>
        <dbReference type="SAM" id="MobiDB-lite"/>
    </source>
</evidence>
<feature type="region of interest" description="Disordered" evidence="1">
    <location>
        <begin position="57"/>
        <end position="143"/>
    </location>
</feature>
<reference evidence="2" key="3">
    <citation type="submission" date="2025-09" db="UniProtKB">
        <authorList>
            <consortium name="Ensembl"/>
        </authorList>
    </citation>
    <scope>IDENTIFICATION</scope>
</reference>
<protein>
    <submittedName>
        <fullName evidence="2">Uncharacterized protein</fullName>
    </submittedName>
</protein>
<sequence>MQNFVIVQFCIITLHQSLRKESKIFLLVEIFSVSPVKGQGAITEKLRSFSMQDLTAIQGDEPVGQRPYQTLPDTKRRGKSSNTSENLGYSIPVKNDSEDDKTDEEREGTYSEDEMFTQRGLRRTQSMRSVKTIKGRKEASKYF</sequence>
<evidence type="ECO:0000313" key="2">
    <source>
        <dbReference type="Ensembl" id="ENSACAP00000036164.1"/>
    </source>
</evidence>
<name>A0A803TLS4_ANOCA</name>
<keyword evidence="3" id="KW-1185">Reference proteome</keyword>
<dbReference type="GeneTree" id="ENSGT00940000158794"/>
<reference evidence="2" key="2">
    <citation type="submission" date="2025-08" db="UniProtKB">
        <authorList>
            <consortium name="Ensembl"/>
        </authorList>
    </citation>
    <scope>IDENTIFICATION</scope>
</reference>
<dbReference type="Proteomes" id="UP000001646">
    <property type="component" value="Unplaced"/>
</dbReference>
<dbReference type="AlphaFoldDB" id="A0A803TLS4"/>